<evidence type="ECO:0000313" key="10">
    <source>
        <dbReference type="EMBL" id="PNS08851.1"/>
    </source>
</evidence>
<evidence type="ECO:0000256" key="5">
    <source>
        <dbReference type="ARBA" id="ARBA00023136"/>
    </source>
</evidence>
<evidence type="ECO:0000256" key="1">
    <source>
        <dbReference type="ARBA" id="ARBA00004651"/>
    </source>
</evidence>
<protein>
    <submittedName>
        <fullName evidence="10">MacB-like periplasmic core domain</fullName>
    </submittedName>
</protein>
<comment type="similarity">
    <text evidence="6">Belongs to the ABC-4 integral membrane protein family.</text>
</comment>
<feature type="transmembrane region" description="Helical" evidence="7">
    <location>
        <begin position="781"/>
        <end position="804"/>
    </location>
</feature>
<dbReference type="GO" id="GO:0022857">
    <property type="term" value="F:transmembrane transporter activity"/>
    <property type="evidence" value="ECO:0007669"/>
    <property type="project" value="TreeGrafter"/>
</dbReference>
<feature type="transmembrane region" description="Helical" evidence="7">
    <location>
        <begin position="748"/>
        <end position="769"/>
    </location>
</feature>
<sequence>MGINGLTWLAELKQAWRGLLRRPDYLLVASLTLALGVATTCLVFALLDQALFRPLPFIGADRLVTVGLQTGEPGSAAQTNVGAPGFYAATKRMDQFESVGTIQTAIRNVNIALNDTASVVPGAYADKGFLQTLGLQPVFGRNFSEQEDAVNGPQSALLSYDLWQRSFGADPGILSRSIQVEGKPVPIIGVLPKNFAWPDRFDLLLSLQPDLTSTSTATNQFIVARLKQGVSRDAASAQIDAALRSVMRTQMSSDEAAKSLSKLTFGALPIGKSIFSSRSNNILWMFLAAALCVLAIAAVNLANLMLLRTISRDHDTAIRAALGASPGRLVSPAVAEAVLIGLCGAIIGLAMAWLAVPILGKWIPIEWVRGQPLKIGSGTVIFSLVSGVAAALLGATIAILRSRRKEALAELGSGAKSGLGRGSKVLARALIVVQIAVATILLLGASLFARSLQKLSQVPMGFQSQSIVTFDLSPLRERVRDIDAVAQQTGKIVDLLQNQPEVQMAGASTNLPTGSQLNMYMQFSNGSGASTQYRPVSQNVRAIFGIPLLSGRDFDEKIDRVDSTPVCIISASLSNDLLAGKGLDQVINLMTESGPLPMRVVGIVGDVKQFGPAEPAPPIVYVPLGQVPSGIWTLLRDFRPLSYAVSVHPGTEAQLMQRLPGLIRQASPDQPISSIGTMTAIVASTTQGQRLNLLIVGVFSTLALLLAAVGLYAVMSVAVASRTHEFGVRAALGATPAKLLQAVLRESLAQLALGLVIGLIVALALSRLAERFLYQISAADVTAIMSVTFVLLMAGIVATLIPAWRASKVHPMEALRVE</sequence>
<name>A0A2K1Q1D9_9GAMM</name>
<proteinExistence type="inferred from homology"/>
<feature type="domain" description="MacB-like periplasmic core" evidence="9">
    <location>
        <begin position="28"/>
        <end position="241"/>
    </location>
</feature>
<dbReference type="OrthoDB" id="6008773at2"/>
<dbReference type="Proteomes" id="UP000236220">
    <property type="component" value="Unassembled WGS sequence"/>
</dbReference>
<dbReference type="Pfam" id="PF02687">
    <property type="entry name" value="FtsX"/>
    <property type="match status" value="2"/>
</dbReference>
<dbReference type="InterPro" id="IPR050250">
    <property type="entry name" value="Macrolide_Exporter_MacB"/>
</dbReference>
<accession>A0A2K1Q1D9</accession>
<feature type="transmembrane region" description="Helical" evidence="7">
    <location>
        <begin position="282"/>
        <end position="302"/>
    </location>
</feature>
<reference evidence="10 11" key="1">
    <citation type="submission" date="2017-08" db="EMBL/GenBank/DDBJ databases">
        <title>Lysobacter sylvestris genome.</title>
        <authorList>
            <person name="Zhang D.-C."/>
            <person name="Albuquerque L."/>
            <person name="Franca L."/>
            <person name="Froufe H.J.C."/>
            <person name="Barroso C."/>
            <person name="Egas C."/>
            <person name="Da Costa M."/>
            <person name="Margesin R."/>
        </authorList>
    </citation>
    <scope>NUCLEOTIDE SEQUENCE [LARGE SCALE GENOMIC DNA]</scope>
    <source>
        <strain evidence="10 11">AM20-91</strain>
    </source>
</reference>
<feature type="domain" description="MacB-like periplasmic core" evidence="9">
    <location>
        <begin position="436"/>
        <end position="655"/>
    </location>
</feature>
<feature type="domain" description="ABC3 transporter permease C-terminal" evidence="8">
    <location>
        <begin position="289"/>
        <end position="406"/>
    </location>
</feature>
<dbReference type="EMBL" id="NPZB01000001">
    <property type="protein sequence ID" value="PNS08851.1"/>
    <property type="molecule type" value="Genomic_DNA"/>
</dbReference>
<dbReference type="PANTHER" id="PTHR30572:SF4">
    <property type="entry name" value="ABC TRANSPORTER PERMEASE YTRF"/>
    <property type="match status" value="1"/>
</dbReference>
<evidence type="ECO:0000256" key="7">
    <source>
        <dbReference type="SAM" id="Phobius"/>
    </source>
</evidence>
<dbReference type="Pfam" id="PF12704">
    <property type="entry name" value="MacB_PCD"/>
    <property type="match status" value="2"/>
</dbReference>
<feature type="transmembrane region" description="Helical" evidence="7">
    <location>
        <begin position="25"/>
        <end position="47"/>
    </location>
</feature>
<dbReference type="PANTHER" id="PTHR30572">
    <property type="entry name" value="MEMBRANE COMPONENT OF TRANSPORTER-RELATED"/>
    <property type="match status" value="1"/>
</dbReference>
<feature type="transmembrane region" description="Helical" evidence="7">
    <location>
        <begin position="337"/>
        <end position="359"/>
    </location>
</feature>
<dbReference type="InterPro" id="IPR025857">
    <property type="entry name" value="MacB_PCD"/>
</dbReference>
<comment type="caution">
    <text evidence="10">The sequence shown here is derived from an EMBL/GenBank/DDBJ whole genome shotgun (WGS) entry which is preliminary data.</text>
</comment>
<feature type="domain" description="ABC3 transporter permease C-terminal" evidence="8">
    <location>
        <begin position="698"/>
        <end position="809"/>
    </location>
</feature>
<dbReference type="RefSeq" id="WP_103073981.1">
    <property type="nucleotide sequence ID" value="NZ_NPZB01000001.1"/>
</dbReference>
<feature type="transmembrane region" description="Helical" evidence="7">
    <location>
        <begin position="425"/>
        <end position="449"/>
    </location>
</feature>
<dbReference type="InterPro" id="IPR003838">
    <property type="entry name" value="ABC3_permease_C"/>
</dbReference>
<keyword evidence="2" id="KW-1003">Cell membrane</keyword>
<comment type="subcellular location">
    <subcellularLocation>
        <location evidence="1">Cell membrane</location>
        <topology evidence="1">Multi-pass membrane protein</topology>
    </subcellularLocation>
</comment>
<dbReference type="AlphaFoldDB" id="A0A2K1Q1D9"/>
<evidence type="ECO:0000256" key="3">
    <source>
        <dbReference type="ARBA" id="ARBA00022692"/>
    </source>
</evidence>
<gene>
    <name evidence="10" type="ORF">Lysil_0480</name>
</gene>
<feature type="transmembrane region" description="Helical" evidence="7">
    <location>
        <begin position="380"/>
        <end position="400"/>
    </location>
</feature>
<evidence type="ECO:0000259" key="8">
    <source>
        <dbReference type="Pfam" id="PF02687"/>
    </source>
</evidence>
<dbReference type="GO" id="GO:0005886">
    <property type="term" value="C:plasma membrane"/>
    <property type="evidence" value="ECO:0007669"/>
    <property type="project" value="UniProtKB-SubCell"/>
</dbReference>
<evidence type="ECO:0000256" key="6">
    <source>
        <dbReference type="ARBA" id="ARBA00038076"/>
    </source>
</evidence>
<evidence type="ECO:0000256" key="2">
    <source>
        <dbReference type="ARBA" id="ARBA00022475"/>
    </source>
</evidence>
<keyword evidence="11" id="KW-1185">Reference proteome</keyword>
<keyword evidence="5 7" id="KW-0472">Membrane</keyword>
<organism evidence="10 11">
    <name type="scientific">Solilutibacter silvestris</name>
    <dbReference type="NCBI Taxonomy" id="1645665"/>
    <lineage>
        <taxon>Bacteria</taxon>
        <taxon>Pseudomonadati</taxon>
        <taxon>Pseudomonadota</taxon>
        <taxon>Gammaproteobacteria</taxon>
        <taxon>Lysobacterales</taxon>
        <taxon>Lysobacteraceae</taxon>
        <taxon>Solilutibacter</taxon>
    </lineage>
</organism>
<keyword evidence="4 7" id="KW-1133">Transmembrane helix</keyword>
<evidence type="ECO:0000313" key="11">
    <source>
        <dbReference type="Proteomes" id="UP000236220"/>
    </source>
</evidence>
<keyword evidence="3 7" id="KW-0812">Transmembrane</keyword>
<feature type="transmembrane region" description="Helical" evidence="7">
    <location>
        <begin position="693"/>
        <end position="715"/>
    </location>
</feature>
<evidence type="ECO:0000259" key="9">
    <source>
        <dbReference type="Pfam" id="PF12704"/>
    </source>
</evidence>
<evidence type="ECO:0000256" key="4">
    <source>
        <dbReference type="ARBA" id="ARBA00022989"/>
    </source>
</evidence>